<feature type="region of interest" description="Disordered" evidence="1">
    <location>
        <begin position="1"/>
        <end position="26"/>
    </location>
</feature>
<name>A0ABQ1SBC4_9BURK</name>
<evidence type="ECO:0000313" key="3">
    <source>
        <dbReference type="Proteomes" id="UP000597138"/>
    </source>
</evidence>
<sequence length="106" mass="11763">MRSTVQRFSSRSTSQSEIGRGTESGERLSQLLPQIAGRPSVSVVAEATRFSFTTFGVLAFSTGSVATPTRNFKHRYATKRQTIIDATRRMRAAIECSFAGWKRTVE</sequence>
<dbReference type="EMBL" id="BMEG01000022">
    <property type="protein sequence ID" value="GGD97883.1"/>
    <property type="molecule type" value="Genomic_DNA"/>
</dbReference>
<accession>A0ABQ1SBC4</accession>
<gene>
    <name evidence="2" type="ORF">GCM10010985_60750</name>
</gene>
<proteinExistence type="predicted"/>
<protein>
    <recommendedName>
        <fullName evidence="4">Transposase</fullName>
    </recommendedName>
</protein>
<evidence type="ECO:0000313" key="2">
    <source>
        <dbReference type="EMBL" id="GGD97883.1"/>
    </source>
</evidence>
<dbReference type="Proteomes" id="UP000597138">
    <property type="component" value="Unassembled WGS sequence"/>
</dbReference>
<reference evidence="3" key="1">
    <citation type="journal article" date="2019" name="Int. J. Syst. Evol. Microbiol.">
        <title>The Global Catalogue of Microorganisms (GCM) 10K type strain sequencing project: providing services to taxonomists for standard genome sequencing and annotation.</title>
        <authorList>
            <consortium name="The Broad Institute Genomics Platform"/>
            <consortium name="The Broad Institute Genome Sequencing Center for Infectious Disease"/>
            <person name="Wu L."/>
            <person name="Ma J."/>
        </authorList>
    </citation>
    <scope>NUCLEOTIDE SEQUENCE [LARGE SCALE GENOMIC DNA]</scope>
    <source>
        <strain evidence="3">CGMCC 1.11013</strain>
    </source>
</reference>
<feature type="compositionally biased region" description="Polar residues" evidence="1">
    <location>
        <begin position="1"/>
        <end position="17"/>
    </location>
</feature>
<keyword evidence="3" id="KW-1185">Reference proteome</keyword>
<comment type="caution">
    <text evidence="2">The sequence shown here is derived from an EMBL/GenBank/DDBJ whole genome shotgun (WGS) entry which is preliminary data.</text>
</comment>
<evidence type="ECO:0000256" key="1">
    <source>
        <dbReference type="SAM" id="MobiDB-lite"/>
    </source>
</evidence>
<evidence type="ECO:0008006" key="4">
    <source>
        <dbReference type="Google" id="ProtNLM"/>
    </source>
</evidence>
<organism evidence="2 3">
    <name type="scientific">Caballeronia grimmiae</name>
    <dbReference type="NCBI Taxonomy" id="1071679"/>
    <lineage>
        <taxon>Bacteria</taxon>
        <taxon>Pseudomonadati</taxon>
        <taxon>Pseudomonadota</taxon>
        <taxon>Betaproteobacteria</taxon>
        <taxon>Burkholderiales</taxon>
        <taxon>Burkholderiaceae</taxon>
        <taxon>Caballeronia</taxon>
    </lineage>
</organism>